<reference evidence="1 2" key="1">
    <citation type="submission" date="2014-04" db="EMBL/GenBank/DDBJ databases">
        <authorList>
            <consortium name="DOE Joint Genome Institute"/>
            <person name="Kuo A."/>
            <person name="Kohler A."/>
            <person name="Nagy L.G."/>
            <person name="Floudas D."/>
            <person name="Copeland A."/>
            <person name="Barry K.W."/>
            <person name="Cichocki N."/>
            <person name="Veneault-Fourrey C."/>
            <person name="LaButti K."/>
            <person name="Lindquist E.A."/>
            <person name="Lipzen A."/>
            <person name="Lundell T."/>
            <person name="Morin E."/>
            <person name="Murat C."/>
            <person name="Sun H."/>
            <person name="Tunlid A."/>
            <person name="Henrissat B."/>
            <person name="Grigoriev I.V."/>
            <person name="Hibbett D.S."/>
            <person name="Martin F."/>
            <person name="Nordberg H.P."/>
            <person name="Cantor M.N."/>
            <person name="Hua S.X."/>
        </authorList>
    </citation>
    <scope>NUCLEOTIDE SEQUENCE [LARGE SCALE GENOMIC DNA]</scope>
    <source>
        <strain evidence="1 2">LaAM-08-1</strain>
    </source>
</reference>
<proteinExistence type="predicted"/>
<accession>A0A0C9X0J4</accession>
<evidence type="ECO:0000313" key="2">
    <source>
        <dbReference type="Proteomes" id="UP000054477"/>
    </source>
</evidence>
<gene>
    <name evidence="1" type="ORF">K443DRAFT_576239</name>
</gene>
<organism evidence="1 2">
    <name type="scientific">Laccaria amethystina LaAM-08-1</name>
    <dbReference type="NCBI Taxonomy" id="1095629"/>
    <lineage>
        <taxon>Eukaryota</taxon>
        <taxon>Fungi</taxon>
        <taxon>Dikarya</taxon>
        <taxon>Basidiomycota</taxon>
        <taxon>Agaricomycotina</taxon>
        <taxon>Agaricomycetes</taxon>
        <taxon>Agaricomycetidae</taxon>
        <taxon>Agaricales</taxon>
        <taxon>Agaricineae</taxon>
        <taxon>Hydnangiaceae</taxon>
        <taxon>Laccaria</taxon>
    </lineage>
</organism>
<dbReference type="HOGENOM" id="CLU_2498220_0_0_1"/>
<keyword evidence="2" id="KW-1185">Reference proteome</keyword>
<evidence type="ECO:0000313" key="1">
    <source>
        <dbReference type="EMBL" id="KIJ90087.1"/>
    </source>
</evidence>
<reference evidence="2" key="2">
    <citation type="submission" date="2015-01" db="EMBL/GenBank/DDBJ databases">
        <title>Evolutionary Origins and Diversification of the Mycorrhizal Mutualists.</title>
        <authorList>
            <consortium name="DOE Joint Genome Institute"/>
            <consortium name="Mycorrhizal Genomics Consortium"/>
            <person name="Kohler A."/>
            <person name="Kuo A."/>
            <person name="Nagy L.G."/>
            <person name="Floudas D."/>
            <person name="Copeland A."/>
            <person name="Barry K.W."/>
            <person name="Cichocki N."/>
            <person name="Veneault-Fourrey C."/>
            <person name="LaButti K."/>
            <person name="Lindquist E.A."/>
            <person name="Lipzen A."/>
            <person name="Lundell T."/>
            <person name="Morin E."/>
            <person name="Murat C."/>
            <person name="Riley R."/>
            <person name="Ohm R."/>
            <person name="Sun H."/>
            <person name="Tunlid A."/>
            <person name="Henrissat B."/>
            <person name="Grigoriev I.V."/>
            <person name="Hibbett D.S."/>
            <person name="Martin F."/>
        </authorList>
    </citation>
    <scope>NUCLEOTIDE SEQUENCE [LARGE SCALE GENOMIC DNA]</scope>
    <source>
        <strain evidence="2">LaAM-08-1</strain>
    </source>
</reference>
<dbReference type="Proteomes" id="UP000054477">
    <property type="component" value="Unassembled WGS sequence"/>
</dbReference>
<name>A0A0C9X0J4_9AGAR</name>
<sequence>MAMCRWRRLIHDYVLSCQIERMRSMVSFSRSSRASTHADVNGLSILFNTYSASIQASLISSTGLSCPHVFMMLNRSCIGFSWRGGL</sequence>
<dbReference type="EMBL" id="KN839294">
    <property type="protein sequence ID" value="KIJ90087.1"/>
    <property type="molecule type" value="Genomic_DNA"/>
</dbReference>
<dbReference type="AlphaFoldDB" id="A0A0C9X0J4"/>
<protein>
    <submittedName>
        <fullName evidence="1">Uncharacterized protein</fullName>
    </submittedName>
</protein>